<keyword evidence="3" id="KW-1185">Reference proteome</keyword>
<dbReference type="SUPFAM" id="SSF47240">
    <property type="entry name" value="Ferritin-like"/>
    <property type="match status" value="1"/>
</dbReference>
<dbReference type="Gene3D" id="1.10.620.20">
    <property type="entry name" value="Ribonucleotide Reductase, subunit A"/>
    <property type="match status" value="1"/>
</dbReference>
<dbReference type="EMBL" id="QQXL01000002">
    <property type="protein sequence ID" value="RKW70960.1"/>
    <property type="molecule type" value="Genomic_DNA"/>
</dbReference>
<evidence type="ECO:0000313" key="3">
    <source>
        <dbReference type="Proteomes" id="UP000273119"/>
    </source>
</evidence>
<proteinExistence type="predicted"/>
<dbReference type="InterPro" id="IPR007029">
    <property type="entry name" value="YHS_dom"/>
</dbReference>
<evidence type="ECO:0000313" key="2">
    <source>
        <dbReference type="EMBL" id="RKW70960.1"/>
    </source>
</evidence>
<dbReference type="Proteomes" id="UP000273119">
    <property type="component" value="Unassembled WGS sequence"/>
</dbReference>
<feature type="domain" description="YHS" evidence="1">
    <location>
        <begin position="61"/>
        <end position="94"/>
    </location>
</feature>
<dbReference type="RefSeq" id="WP_121484296.1">
    <property type="nucleotide sequence ID" value="NZ_QQXL01000002.1"/>
</dbReference>
<comment type="caution">
    <text evidence="2">The sequence shown here is derived from an EMBL/GenBank/DDBJ whole genome shotgun (WGS) entry which is preliminary data.</text>
</comment>
<name>A0A496PKJ2_9MICC</name>
<reference evidence="2 3" key="1">
    <citation type="submission" date="2018-07" db="EMBL/GenBank/DDBJ databases">
        <title>Arthrobacter sp. nov., isolated from raw cow's milk with high bacterial count.</title>
        <authorList>
            <person name="Hahne J."/>
            <person name="Isele D."/>
            <person name="Lipski A."/>
        </authorList>
    </citation>
    <scope>NUCLEOTIDE SEQUENCE [LARGE SCALE GENOMIC DNA]</scope>
    <source>
        <strain evidence="2 3">JZ R-183</strain>
    </source>
</reference>
<dbReference type="Pfam" id="PF04945">
    <property type="entry name" value="YHS"/>
    <property type="match status" value="1"/>
</dbReference>
<gene>
    <name evidence="2" type="ORF">DWQ67_03900</name>
</gene>
<dbReference type="GO" id="GO:0016491">
    <property type="term" value="F:oxidoreductase activity"/>
    <property type="evidence" value="ECO:0007669"/>
    <property type="project" value="InterPro"/>
</dbReference>
<dbReference type="InterPro" id="IPR012348">
    <property type="entry name" value="RNR-like"/>
</dbReference>
<sequence>MSNDFQAAGSCCSTKAINPAAMGNGRQNLMDISAASPATPSDDMTTCPIMVGSPVSKSAAEAVGLYRDFEGERFYFCCAGCGPAFDSNPAKYAGDFAAAQA</sequence>
<protein>
    <submittedName>
        <fullName evidence="2">YHS domain-containing protein</fullName>
    </submittedName>
</protein>
<dbReference type="InterPro" id="IPR009078">
    <property type="entry name" value="Ferritin-like_SF"/>
</dbReference>
<evidence type="ECO:0000259" key="1">
    <source>
        <dbReference type="Pfam" id="PF04945"/>
    </source>
</evidence>
<dbReference type="AlphaFoldDB" id="A0A496PKJ2"/>
<accession>A0A496PKJ2</accession>
<organism evidence="2 3">
    <name type="scientific">Galactobacter caseinivorans</name>
    <dbReference type="NCBI Taxonomy" id="2676123"/>
    <lineage>
        <taxon>Bacteria</taxon>
        <taxon>Bacillati</taxon>
        <taxon>Actinomycetota</taxon>
        <taxon>Actinomycetes</taxon>
        <taxon>Micrococcales</taxon>
        <taxon>Micrococcaceae</taxon>
        <taxon>Galactobacter</taxon>
    </lineage>
</organism>